<evidence type="ECO:0000256" key="1">
    <source>
        <dbReference type="SAM" id="SignalP"/>
    </source>
</evidence>
<sequence>MKKIILLFLFCLFSCTSQKNNDEFIQLDHLNAVVVGGDGLTVILIPTKKHRKRPVIVKIFRKGEYYDHKRTTYEKYKQIQGIILKIKQDSIEFPKSNNYLIGTLDGGSNSITLKKDNSEKKIPGSRNFKKISWTFL</sequence>
<feature type="signal peptide" evidence="1">
    <location>
        <begin position="1"/>
        <end position="19"/>
    </location>
</feature>
<evidence type="ECO:0000313" key="2">
    <source>
        <dbReference type="EMBL" id="STC92900.1"/>
    </source>
</evidence>
<name>A0A376DP61_CHRCU</name>
<dbReference type="RefSeq" id="WP_128124735.1">
    <property type="nucleotide sequence ID" value="NZ_UFVQ01000003.1"/>
</dbReference>
<keyword evidence="1" id="KW-0732">Signal</keyword>
<evidence type="ECO:0000313" key="3">
    <source>
        <dbReference type="Proteomes" id="UP000255224"/>
    </source>
</evidence>
<feature type="chain" id="PRO_5016896053" evidence="1">
    <location>
        <begin position="20"/>
        <end position="136"/>
    </location>
</feature>
<reference evidence="2 3" key="1">
    <citation type="submission" date="2018-06" db="EMBL/GenBank/DDBJ databases">
        <authorList>
            <consortium name="Pathogen Informatics"/>
            <person name="Doyle S."/>
        </authorList>
    </citation>
    <scope>NUCLEOTIDE SEQUENCE [LARGE SCALE GENOMIC DNA]</scope>
    <source>
        <strain evidence="2 3">NCTC13533</strain>
    </source>
</reference>
<accession>A0A376DP61</accession>
<dbReference type="EMBL" id="UFVQ01000003">
    <property type="protein sequence ID" value="STC92900.1"/>
    <property type="molecule type" value="Genomic_DNA"/>
</dbReference>
<protein>
    <submittedName>
        <fullName evidence="2">Uncharacterized protein</fullName>
    </submittedName>
</protein>
<proteinExistence type="predicted"/>
<dbReference type="Proteomes" id="UP000255224">
    <property type="component" value="Unassembled WGS sequence"/>
</dbReference>
<dbReference type="AlphaFoldDB" id="A0A376DP61"/>
<organism evidence="2 3">
    <name type="scientific">Chryseobacterium carnipullorum</name>
    <dbReference type="NCBI Taxonomy" id="1124835"/>
    <lineage>
        <taxon>Bacteria</taxon>
        <taxon>Pseudomonadati</taxon>
        <taxon>Bacteroidota</taxon>
        <taxon>Flavobacteriia</taxon>
        <taxon>Flavobacteriales</taxon>
        <taxon>Weeksellaceae</taxon>
        <taxon>Chryseobacterium group</taxon>
        <taxon>Chryseobacterium</taxon>
    </lineage>
</organism>
<gene>
    <name evidence="2" type="ORF">NCTC13533_00596</name>
</gene>